<dbReference type="Proteomes" id="UP000190166">
    <property type="component" value="Unassembled WGS sequence"/>
</dbReference>
<evidence type="ECO:0000313" key="3">
    <source>
        <dbReference type="EMBL" id="SKD09062.1"/>
    </source>
</evidence>
<dbReference type="CDD" id="cd04662">
    <property type="entry name" value="NUDIX_Hydrolase"/>
    <property type="match status" value="1"/>
</dbReference>
<keyword evidence="4" id="KW-1185">Reference proteome</keyword>
<dbReference type="EMBL" id="FUZZ01000004">
    <property type="protein sequence ID" value="SKD09062.1"/>
    <property type="molecule type" value="Genomic_DNA"/>
</dbReference>
<sequence>MKQSAGILLLRSADNGPEFFLVHPGGPFFARKDAGWWTVPKGEIMPGEDPLNTAVREFEEETGYKPAPPFTRLTSITQKGGKQVHCWAAFGNPDPAKIVSNTFEIEWPPKSGKHKTYPEIDKAGWFTSQEAVKLINEKQVPFLEEVLQLGFTAL</sequence>
<dbReference type="SUPFAM" id="SSF55811">
    <property type="entry name" value="Nudix"/>
    <property type="match status" value="1"/>
</dbReference>
<dbReference type="InterPro" id="IPR020084">
    <property type="entry name" value="NUDIX_hydrolase_CS"/>
</dbReference>
<keyword evidence="1 3" id="KW-0378">Hydrolase</keyword>
<evidence type="ECO:0000256" key="1">
    <source>
        <dbReference type="ARBA" id="ARBA00022801"/>
    </source>
</evidence>
<dbReference type="InterPro" id="IPR051325">
    <property type="entry name" value="Nudix_hydrolase_domain"/>
</dbReference>
<dbReference type="PANTHER" id="PTHR21340">
    <property type="entry name" value="DIADENOSINE 5,5-P1,P4-TETRAPHOSPHATE PYROPHOSPHOHYDROLASE MUTT"/>
    <property type="match status" value="1"/>
</dbReference>
<evidence type="ECO:0000259" key="2">
    <source>
        <dbReference type="PROSITE" id="PS51462"/>
    </source>
</evidence>
<dbReference type="PANTHER" id="PTHR21340:SF0">
    <property type="entry name" value="BIS(5'-NUCLEOSYL)-TETRAPHOSPHATASE [ASYMMETRICAL]"/>
    <property type="match status" value="1"/>
</dbReference>
<reference evidence="3 4" key="1">
    <citation type="submission" date="2017-02" db="EMBL/GenBank/DDBJ databases">
        <authorList>
            <person name="Peterson S.W."/>
        </authorList>
    </citation>
    <scope>NUCLEOTIDE SEQUENCE [LARGE SCALE GENOMIC DNA]</scope>
    <source>
        <strain evidence="3 4">DSM 18108</strain>
    </source>
</reference>
<organism evidence="3 4">
    <name type="scientific">Chitinophaga ginsengisegetis</name>
    <dbReference type="NCBI Taxonomy" id="393003"/>
    <lineage>
        <taxon>Bacteria</taxon>
        <taxon>Pseudomonadati</taxon>
        <taxon>Bacteroidota</taxon>
        <taxon>Chitinophagia</taxon>
        <taxon>Chitinophagales</taxon>
        <taxon>Chitinophagaceae</taxon>
        <taxon>Chitinophaga</taxon>
    </lineage>
</organism>
<dbReference type="GO" id="GO:0006754">
    <property type="term" value="P:ATP biosynthetic process"/>
    <property type="evidence" value="ECO:0007669"/>
    <property type="project" value="TreeGrafter"/>
</dbReference>
<dbReference type="InterPro" id="IPR000086">
    <property type="entry name" value="NUDIX_hydrolase_dom"/>
</dbReference>
<feature type="domain" description="Nudix hydrolase" evidence="2">
    <location>
        <begin position="1"/>
        <end position="148"/>
    </location>
</feature>
<dbReference type="Pfam" id="PF00293">
    <property type="entry name" value="NUDIX"/>
    <property type="match status" value="1"/>
</dbReference>
<accession>A0A1T5P8R0</accession>
<dbReference type="RefSeq" id="WP_079472206.1">
    <property type="nucleotide sequence ID" value="NZ_FUZZ01000004.1"/>
</dbReference>
<dbReference type="STRING" id="393003.SAMN05660461_4941"/>
<proteinExistence type="predicted"/>
<dbReference type="PROSITE" id="PS00893">
    <property type="entry name" value="NUDIX_BOX"/>
    <property type="match status" value="1"/>
</dbReference>
<dbReference type="InterPro" id="IPR015797">
    <property type="entry name" value="NUDIX_hydrolase-like_dom_sf"/>
</dbReference>
<dbReference type="Gene3D" id="3.90.79.10">
    <property type="entry name" value="Nucleoside Triphosphate Pyrophosphohydrolase"/>
    <property type="match status" value="1"/>
</dbReference>
<evidence type="ECO:0000313" key="4">
    <source>
        <dbReference type="Proteomes" id="UP000190166"/>
    </source>
</evidence>
<dbReference type="GO" id="GO:0006167">
    <property type="term" value="P:AMP biosynthetic process"/>
    <property type="evidence" value="ECO:0007669"/>
    <property type="project" value="TreeGrafter"/>
</dbReference>
<gene>
    <name evidence="3" type="ORF">SAMN05660461_4941</name>
</gene>
<name>A0A1T5P8R0_9BACT</name>
<dbReference type="AlphaFoldDB" id="A0A1T5P8R0"/>
<dbReference type="PROSITE" id="PS51462">
    <property type="entry name" value="NUDIX"/>
    <property type="match status" value="1"/>
</dbReference>
<protein>
    <submittedName>
        <fullName evidence="3">Predicted NTP pyrophosphohydrolase, NUDIX family</fullName>
    </submittedName>
</protein>
<dbReference type="GO" id="GO:0004081">
    <property type="term" value="F:bis(5'-nucleosyl)-tetraphosphatase (asymmetrical) activity"/>
    <property type="evidence" value="ECO:0007669"/>
    <property type="project" value="TreeGrafter"/>
</dbReference>